<comment type="caution">
    <text evidence="1">The sequence shown here is derived from an EMBL/GenBank/DDBJ whole genome shotgun (WGS) entry which is preliminary data.</text>
</comment>
<dbReference type="EMBL" id="JAGINW010000001">
    <property type="protein sequence ID" value="MBP2327555.1"/>
    <property type="molecule type" value="Genomic_DNA"/>
</dbReference>
<sequence length="48" mass="5077">MRSVRPNRTIPQHSHATDRWCVTGYGAENVGDVAVVGVGGTVGDEVPQ</sequence>
<organism evidence="1 2">
    <name type="scientific">Kibdelosporangium banguiense</name>
    <dbReference type="NCBI Taxonomy" id="1365924"/>
    <lineage>
        <taxon>Bacteria</taxon>
        <taxon>Bacillati</taxon>
        <taxon>Actinomycetota</taxon>
        <taxon>Actinomycetes</taxon>
        <taxon>Pseudonocardiales</taxon>
        <taxon>Pseudonocardiaceae</taxon>
        <taxon>Kibdelosporangium</taxon>
    </lineage>
</organism>
<accession>A0ABS4TT20</accession>
<dbReference type="Proteomes" id="UP001519332">
    <property type="component" value="Unassembled WGS sequence"/>
</dbReference>
<evidence type="ECO:0000313" key="2">
    <source>
        <dbReference type="Proteomes" id="UP001519332"/>
    </source>
</evidence>
<keyword evidence="2" id="KW-1185">Reference proteome</keyword>
<evidence type="ECO:0000313" key="1">
    <source>
        <dbReference type="EMBL" id="MBP2327555.1"/>
    </source>
</evidence>
<dbReference type="RefSeq" id="WP_209644482.1">
    <property type="nucleotide sequence ID" value="NZ_JAGINW010000001.1"/>
</dbReference>
<gene>
    <name evidence="1" type="ORF">JOF56_007940</name>
</gene>
<reference evidence="1 2" key="1">
    <citation type="submission" date="2021-03" db="EMBL/GenBank/DDBJ databases">
        <title>Sequencing the genomes of 1000 actinobacteria strains.</title>
        <authorList>
            <person name="Klenk H.-P."/>
        </authorList>
    </citation>
    <scope>NUCLEOTIDE SEQUENCE [LARGE SCALE GENOMIC DNA]</scope>
    <source>
        <strain evidence="1 2">DSM 46670</strain>
    </source>
</reference>
<protein>
    <submittedName>
        <fullName evidence="1">Uncharacterized protein</fullName>
    </submittedName>
</protein>
<proteinExistence type="predicted"/>
<name>A0ABS4TT20_9PSEU</name>